<sequence>MTLPSSATRWETPAVRAVLFDLDGTLWDPEPHVYRIYAEVFHSHGQELTRRKWSTVLGTIGFDLWSTLEELTGRRVDHAALDAHVARRKEEELSGLGARPGVSRLLGQADAAGLARSVVSNSPTDWITRYARQCGVDRGWHAIHSAEGDTARAKPAPHLYREALERLGVRPDEAVAFEDSPNGVRAARAAGVRCVAVPNTMTHPLDFSHADLLLTSFAEAELAEILQAVHSLGHQGAAPPDAGRTPRARRRAPIPAPPHQEEHHVRTHGGTRTDTL</sequence>
<dbReference type="GO" id="GO:0003824">
    <property type="term" value="F:catalytic activity"/>
    <property type="evidence" value="ECO:0007669"/>
    <property type="project" value="UniProtKB-ARBA"/>
</dbReference>
<evidence type="ECO:0000313" key="7">
    <source>
        <dbReference type="Proteomes" id="UP000603708"/>
    </source>
</evidence>
<dbReference type="Gene3D" id="1.10.150.240">
    <property type="entry name" value="Putative phosphatase, domain 2"/>
    <property type="match status" value="1"/>
</dbReference>
<name>A0A919GPH4_9ACTN</name>
<dbReference type="PRINTS" id="PR00413">
    <property type="entry name" value="HADHALOGNASE"/>
</dbReference>
<dbReference type="Gene3D" id="3.40.50.1000">
    <property type="entry name" value="HAD superfamily/HAD-like"/>
    <property type="match status" value="1"/>
</dbReference>
<organism evidence="6 7">
    <name type="scientific">Streptomyces sulfonofaciens</name>
    <dbReference type="NCBI Taxonomy" id="68272"/>
    <lineage>
        <taxon>Bacteria</taxon>
        <taxon>Bacillati</taxon>
        <taxon>Actinomycetota</taxon>
        <taxon>Actinomycetes</taxon>
        <taxon>Kitasatosporales</taxon>
        <taxon>Streptomycetaceae</taxon>
        <taxon>Streptomyces</taxon>
    </lineage>
</organism>
<dbReference type="InterPro" id="IPR023198">
    <property type="entry name" value="PGP-like_dom2"/>
</dbReference>
<dbReference type="PANTHER" id="PTHR46193:SF21">
    <property type="entry name" value="SLL1138 PROTEIN"/>
    <property type="match status" value="1"/>
</dbReference>
<comment type="similarity">
    <text evidence="2">Belongs to the HAD-like hydrolase superfamily. CbbY/CbbZ/Gph/YieH family.</text>
</comment>
<dbReference type="InterPro" id="IPR023214">
    <property type="entry name" value="HAD_sf"/>
</dbReference>
<comment type="cofactor">
    <cofactor evidence="1">
        <name>Mg(2+)</name>
        <dbReference type="ChEBI" id="CHEBI:18420"/>
    </cofactor>
</comment>
<dbReference type="InterPro" id="IPR051600">
    <property type="entry name" value="Beta-PGM-like"/>
</dbReference>
<dbReference type="RefSeq" id="WP_189938080.1">
    <property type="nucleotide sequence ID" value="NZ_BNCD01000028.1"/>
</dbReference>
<dbReference type="InterPro" id="IPR006439">
    <property type="entry name" value="HAD-SF_hydro_IA"/>
</dbReference>
<evidence type="ECO:0000256" key="5">
    <source>
        <dbReference type="SAM" id="MobiDB-lite"/>
    </source>
</evidence>
<feature type="region of interest" description="Disordered" evidence="5">
    <location>
        <begin position="233"/>
        <end position="276"/>
    </location>
</feature>
<dbReference type="AlphaFoldDB" id="A0A919GPH4"/>
<keyword evidence="7" id="KW-1185">Reference proteome</keyword>
<dbReference type="NCBIfam" id="TIGR01509">
    <property type="entry name" value="HAD-SF-IA-v3"/>
    <property type="match status" value="1"/>
</dbReference>
<accession>A0A919GPH4</accession>
<comment type="caution">
    <text evidence="6">The sequence shown here is derived from an EMBL/GenBank/DDBJ whole genome shotgun (WGS) entry which is preliminary data.</text>
</comment>
<proteinExistence type="inferred from homology"/>
<dbReference type="EMBL" id="BNCD01000028">
    <property type="protein sequence ID" value="GHH87480.1"/>
    <property type="molecule type" value="Genomic_DNA"/>
</dbReference>
<dbReference type="InterPro" id="IPR036412">
    <property type="entry name" value="HAD-like_sf"/>
</dbReference>
<reference evidence="6" key="1">
    <citation type="journal article" date="2014" name="Int. J. Syst. Evol. Microbiol.">
        <title>Complete genome sequence of Corynebacterium casei LMG S-19264T (=DSM 44701T), isolated from a smear-ripened cheese.</title>
        <authorList>
            <consortium name="US DOE Joint Genome Institute (JGI-PGF)"/>
            <person name="Walter F."/>
            <person name="Albersmeier A."/>
            <person name="Kalinowski J."/>
            <person name="Ruckert C."/>
        </authorList>
    </citation>
    <scope>NUCLEOTIDE SEQUENCE</scope>
    <source>
        <strain evidence="6">JCM 5069</strain>
    </source>
</reference>
<dbReference type="GO" id="GO:0046872">
    <property type="term" value="F:metal ion binding"/>
    <property type="evidence" value="ECO:0007669"/>
    <property type="project" value="UniProtKB-KW"/>
</dbReference>
<dbReference type="Proteomes" id="UP000603708">
    <property type="component" value="Unassembled WGS sequence"/>
</dbReference>
<evidence type="ECO:0000256" key="2">
    <source>
        <dbReference type="ARBA" id="ARBA00006171"/>
    </source>
</evidence>
<keyword evidence="4" id="KW-0460">Magnesium</keyword>
<evidence type="ECO:0000256" key="3">
    <source>
        <dbReference type="ARBA" id="ARBA00022723"/>
    </source>
</evidence>
<keyword evidence="3" id="KW-0479">Metal-binding</keyword>
<dbReference type="SFLD" id="SFLDS00003">
    <property type="entry name" value="Haloacid_Dehalogenase"/>
    <property type="match status" value="1"/>
</dbReference>
<dbReference type="SUPFAM" id="SSF56784">
    <property type="entry name" value="HAD-like"/>
    <property type="match status" value="1"/>
</dbReference>
<protein>
    <submittedName>
        <fullName evidence="6">Haloacid dehalogenase</fullName>
    </submittedName>
</protein>
<dbReference type="SFLD" id="SFLDG01129">
    <property type="entry name" value="C1.5:_HAD__Beta-PGM__Phosphata"/>
    <property type="match status" value="1"/>
</dbReference>
<evidence type="ECO:0000256" key="1">
    <source>
        <dbReference type="ARBA" id="ARBA00001946"/>
    </source>
</evidence>
<gene>
    <name evidence="6" type="ORF">GCM10018793_63420</name>
</gene>
<dbReference type="Pfam" id="PF00702">
    <property type="entry name" value="Hydrolase"/>
    <property type="match status" value="1"/>
</dbReference>
<reference evidence="6" key="2">
    <citation type="submission" date="2020-09" db="EMBL/GenBank/DDBJ databases">
        <authorList>
            <person name="Sun Q."/>
            <person name="Ohkuma M."/>
        </authorList>
    </citation>
    <scope>NUCLEOTIDE SEQUENCE</scope>
    <source>
        <strain evidence="6">JCM 5069</strain>
    </source>
</reference>
<dbReference type="PANTHER" id="PTHR46193">
    <property type="entry name" value="6-PHOSPHOGLUCONATE PHOSPHATASE"/>
    <property type="match status" value="1"/>
</dbReference>
<evidence type="ECO:0000313" key="6">
    <source>
        <dbReference type="EMBL" id="GHH87480.1"/>
    </source>
</evidence>
<evidence type="ECO:0000256" key="4">
    <source>
        <dbReference type="ARBA" id="ARBA00022842"/>
    </source>
</evidence>